<feature type="region of interest" description="Disordered" evidence="1">
    <location>
        <begin position="1"/>
        <end position="42"/>
    </location>
</feature>
<dbReference type="EMBL" id="JAINDJ010000006">
    <property type="protein sequence ID" value="KAG9443990.1"/>
    <property type="molecule type" value="Genomic_DNA"/>
</dbReference>
<feature type="region of interest" description="Disordered" evidence="1">
    <location>
        <begin position="60"/>
        <end position="106"/>
    </location>
</feature>
<feature type="compositionally biased region" description="Basic and acidic residues" evidence="1">
    <location>
        <begin position="7"/>
        <end position="35"/>
    </location>
</feature>
<comment type="caution">
    <text evidence="2">The sequence shown here is derived from an EMBL/GenBank/DDBJ whole genome shotgun (WGS) entry which is preliminary data.</text>
</comment>
<keyword evidence="3" id="KW-1185">Reference proteome</keyword>
<sequence>MVLENGAKLEARLRDVEGRELGRSANRNKDGKKDAGALITPAKTYNPAADSVLGQRTELVAEKPVDESEETFSKKSILEETEQGKIADEGPNQRQKEEENGEEARG</sequence>
<dbReference type="AlphaFoldDB" id="A0AAV7E4Z9"/>
<feature type="compositionally biased region" description="Basic and acidic residues" evidence="1">
    <location>
        <begin position="60"/>
        <end position="88"/>
    </location>
</feature>
<evidence type="ECO:0000256" key="1">
    <source>
        <dbReference type="SAM" id="MobiDB-lite"/>
    </source>
</evidence>
<evidence type="ECO:0000313" key="3">
    <source>
        <dbReference type="Proteomes" id="UP000825729"/>
    </source>
</evidence>
<feature type="compositionally biased region" description="Basic and acidic residues" evidence="1">
    <location>
        <begin position="94"/>
        <end position="106"/>
    </location>
</feature>
<reference evidence="2 3" key="1">
    <citation type="submission" date="2021-07" db="EMBL/GenBank/DDBJ databases">
        <title>The Aristolochia fimbriata genome: insights into angiosperm evolution, floral development and chemical biosynthesis.</title>
        <authorList>
            <person name="Jiao Y."/>
        </authorList>
    </citation>
    <scope>NUCLEOTIDE SEQUENCE [LARGE SCALE GENOMIC DNA]</scope>
    <source>
        <strain evidence="2">IBCAS-2021</strain>
        <tissue evidence="2">Leaf</tissue>
    </source>
</reference>
<dbReference type="Proteomes" id="UP000825729">
    <property type="component" value="Unassembled WGS sequence"/>
</dbReference>
<name>A0AAV7E4Z9_ARIFI</name>
<evidence type="ECO:0000313" key="2">
    <source>
        <dbReference type="EMBL" id="KAG9443990.1"/>
    </source>
</evidence>
<accession>A0AAV7E4Z9</accession>
<gene>
    <name evidence="2" type="ORF">H6P81_015330</name>
</gene>
<protein>
    <submittedName>
        <fullName evidence="2">Uncharacterized protein</fullName>
    </submittedName>
</protein>
<proteinExistence type="predicted"/>
<organism evidence="2 3">
    <name type="scientific">Aristolochia fimbriata</name>
    <name type="common">White veined hardy Dutchman's pipe vine</name>
    <dbReference type="NCBI Taxonomy" id="158543"/>
    <lineage>
        <taxon>Eukaryota</taxon>
        <taxon>Viridiplantae</taxon>
        <taxon>Streptophyta</taxon>
        <taxon>Embryophyta</taxon>
        <taxon>Tracheophyta</taxon>
        <taxon>Spermatophyta</taxon>
        <taxon>Magnoliopsida</taxon>
        <taxon>Magnoliidae</taxon>
        <taxon>Piperales</taxon>
        <taxon>Aristolochiaceae</taxon>
        <taxon>Aristolochia</taxon>
    </lineage>
</organism>